<dbReference type="RefSeq" id="XP_019027274.1">
    <property type="nucleotide sequence ID" value="XM_019169076.1"/>
</dbReference>
<dbReference type="InterPro" id="IPR029063">
    <property type="entry name" value="SAM-dependent_MTases_sf"/>
</dbReference>
<dbReference type="STRING" id="698492.A0A0E9NDV1"/>
<keyword evidence="7 12" id="KW-0489">Methyltransferase</keyword>
<comment type="caution">
    <text evidence="14">The sequence shown here is derived from an EMBL/GenBank/DDBJ whole genome shotgun (WGS) entry which is preliminary data.</text>
</comment>
<accession>A0A0E9NDV1</accession>
<proteinExistence type="inferred from homology"/>
<keyword evidence="10 12" id="KW-0819">tRNA processing</keyword>
<evidence type="ECO:0000256" key="8">
    <source>
        <dbReference type="ARBA" id="ARBA00022679"/>
    </source>
</evidence>
<evidence type="ECO:0000256" key="5">
    <source>
        <dbReference type="ARBA" id="ARBA00017788"/>
    </source>
</evidence>
<comment type="function">
    <text evidence="12">Adenosyl-L-methionine (AdoMet)-dependent tRNA (uracil-O(2)-)-methyltransferase.</text>
</comment>
<feature type="region of interest" description="Disordered" evidence="13">
    <location>
        <begin position="70"/>
        <end position="89"/>
    </location>
</feature>
<evidence type="ECO:0000256" key="4">
    <source>
        <dbReference type="ARBA" id="ARBA00012795"/>
    </source>
</evidence>
<dbReference type="OrthoDB" id="10047021at2759"/>
<evidence type="ECO:0000256" key="6">
    <source>
        <dbReference type="ARBA" id="ARBA00022490"/>
    </source>
</evidence>
<evidence type="ECO:0000256" key="13">
    <source>
        <dbReference type="SAM" id="MobiDB-lite"/>
    </source>
</evidence>
<keyword evidence="6 12" id="KW-0963">Cytoplasm</keyword>
<dbReference type="EC" id="2.1.1.211" evidence="4 12"/>
<dbReference type="SUPFAM" id="SSF53335">
    <property type="entry name" value="S-adenosyl-L-methionine-dependent methyltransferases"/>
    <property type="match status" value="1"/>
</dbReference>
<protein>
    <recommendedName>
        <fullName evidence="5 12">tRNA (uracil-O(2)-)-methyltransferase</fullName>
        <ecNumber evidence="4 12">2.1.1.211</ecNumber>
    </recommendedName>
</protein>
<reference evidence="14 15" key="1">
    <citation type="journal article" date="2011" name="J. Gen. Appl. Microbiol.">
        <title>Draft genome sequencing of the enigmatic yeast Saitoella complicata.</title>
        <authorList>
            <person name="Nishida H."/>
            <person name="Hamamoto M."/>
            <person name="Sugiyama J."/>
        </authorList>
    </citation>
    <scope>NUCLEOTIDE SEQUENCE [LARGE SCALE GENOMIC DNA]</scope>
    <source>
        <strain evidence="14 15">NRRL Y-17804</strain>
    </source>
</reference>
<reference evidence="14 15" key="3">
    <citation type="journal article" date="2015" name="Genome Announc.">
        <title>Draft Genome Sequence of the Archiascomycetous Yeast Saitoella complicata.</title>
        <authorList>
            <person name="Yamauchi K."/>
            <person name="Kondo S."/>
            <person name="Hamamoto M."/>
            <person name="Takahashi Y."/>
            <person name="Ogura Y."/>
            <person name="Hayashi T."/>
            <person name="Nishida H."/>
        </authorList>
    </citation>
    <scope>NUCLEOTIDE SEQUENCE [LARGE SCALE GENOMIC DNA]</scope>
    <source>
        <strain evidence="14 15">NRRL Y-17804</strain>
    </source>
</reference>
<evidence type="ECO:0000256" key="9">
    <source>
        <dbReference type="ARBA" id="ARBA00022691"/>
    </source>
</evidence>
<dbReference type="Proteomes" id="UP000033140">
    <property type="component" value="Unassembled WGS sequence"/>
</dbReference>
<reference evidence="14 15" key="2">
    <citation type="journal article" date="2014" name="J. Gen. Appl. Microbiol.">
        <title>The early diverging ascomycetous budding yeast Saitoella complicata has three histone deacetylases belonging to the Clr6, Hos2, and Rpd3 lineages.</title>
        <authorList>
            <person name="Nishida H."/>
            <person name="Matsumoto T."/>
            <person name="Kondo S."/>
            <person name="Hamamoto M."/>
            <person name="Yoshikawa H."/>
        </authorList>
    </citation>
    <scope>NUCLEOTIDE SEQUENCE [LARGE SCALE GENOMIC DNA]</scope>
    <source>
        <strain evidence="14 15">NRRL Y-17804</strain>
    </source>
</reference>
<dbReference type="OMA" id="LFKWCIQ"/>
<evidence type="ECO:0000256" key="1">
    <source>
        <dbReference type="ARBA" id="ARBA00002778"/>
    </source>
</evidence>
<evidence type="ECO:0000256" key="12">
    <source>
        <dbReference type="RuleBase" id="RU368004"/>
    </source>
</evidence>
<evidence type="ECO:0000256" key="2">
    <source>
        <dbReference type="ARBA" id="ARBA00004496"/>
    </source>
</evidence>
<evidence type="ECO:0000313" key="14">
    <source>
        <dbReference type="EMBL" id="GAO47876.1"/>
    </source>
</evidence>
<dbReference type="InterPro" id="IPR011671">
    <property type="entry name" value="tRNA_uracil_MeTrfase"/>
</dbReference>
<evidence type="ECO:0000256" key="3">
    <source>
        <dbReference type="ARBA" id="ARBA00009056"/>
    </source>
</evidence>
<evidence type="ECO:0000256" key="11">
    <source>
        <dbReference type="ARBA" id="ARBA00047957"/>
    </source>
</evidence>
<comment type="catalytic activity">
    <reaction evidence="11 12">
        <text>uridine(44) in tRNA(Ser) + S-adenosyl-L-methionine = 2'-O-methyluridine(44) in tRNA(Ser) + S-adenosyl-L-homocysteine + H(+)</text>
        <dbReference type="Rhea" id="RHEA:43100"/>
        <dbReference type="Rhea" id="RHEA-COMP:10339"/>
        <dbReference type="Rhea" id="RHEA-COMP:10340"/>
        <dbReference type="ChEBI" id="CHEBI:15378"/>
        <dbReference type="ChEBI" id="CHEBI:57856"/>
        <dbReference type="ChEBI" id="CHEBI:59789"/>
        <dbReference type="ChEBI" id="CHEBI:65315"/>
        <dbReference type="ChEBI" id="CHEBI:74478"/>
        <dbReference type="EC" id="2.1.1.211"/>
    </reaction>
</comment>
<dbReference type="GO" id="GO:0141101">
    <property type="term" value="F:tRNA(Ser) (uridine(44)-2'-O-)-methyltransferase activity"/>
    <property type="evidence" value="ECO:0007669"/>
    <property type="project" value="UniProtKB-EC"/>
</dbReference>
<sequence>MPSAFQWKPEPLDGQGAPFTPVKIEEGWLPIIKHEANYPVEIFELILGELVYHPERNSTSILRADILYDSSTSDDDDDDNADTPIPSQSKTYEVEDYQLVRRVERLLLPRNPNIDKPLAQTCLFYRSIPSAAAAADDDQDPASLVIYLPHVNRAEDVPFYHPPVAGLGFLYTPSSRTISLSLLLLPDTPTNPLPTRLTRTADALLRTIHKHSLGRQNGYQKRVHHDLLVPRSLFQDTYLTLKSRHAKHLFENWVERTDPKKHVFEDLGIAAFLGGLWTEIYGRGDLASAKERVRFVDVGCGNGVLTHILLEEGWRGYGFDARRRKTWAVLGETAQANLREAILIPHLIPGASEVEGEGFEVEDGRWEGDTFIIGNHADELTPWIPLLGATSSCAWVVIPCCPHALSGAKHATLKVGEGGRYHAYVDWVEDVATRAGWEVEREALRIPSTRNIALVGRRRWRKELDVGEEGAVAVERVIGEEGGAGGFVESARKVGGSGVRGH</sequence>
<keyword evidence="15" id="KW-1185">Reference proteome</keyword>
<dbReference type="AlphaFoldDB" id="A0A0E9NDV1"/>
<gene>
    <name evidence="14" type="ORF">G7K_2072-t1</name>
</gene>
<dbReference type="PANTHER" id="PTHR21210">
    <property type="entry name" value="TRNA (URACIL-O(2)-)-METHYLTRANSFERASE-RELATED"/>
    <property type="match status" value="1"/>
</dbReference>
<name>A0A0E9NDV1_SAICN</name>
<dbReference type="Pfam" id="PF07757">
    <property type="entry name" value="AdoMet_MTase"/>
    <property type="match status" value="1"/>
</dbReference>
<keyword evidence="8 12" id="KW-0808">Transferase</keyword>
<dbReference type="EMBL" id="BACD03000011">
    <property type="protein sequence ID" value="GAO47876.1"/>
    <property type="molecule type" value="Genomic_DNA"/>
</dbReference>
<comment type="similarity">
    <text evidence="3 12">Belongs to the TRM44 family.</text>
</comment>
<dbReference type="GO" id="GO:0030488">
    <property type="term" value="P:tRNA methylation"/>
    <property type="evidence" value="ECO:0007669"/>
    <property type="project" value="UniProtKB-UniRule"/>
</dbReference>
<evidence type="ECO:0000256" key="7">
    <source>
        <dbReference type="ARBA" id="ARBA00022603"/>
    </source>
</evidence>
<comment type="subcellular location">
    <subcellularLocation>
        <location evidence="2 12">Cytoplasm</location>
    </subcellularLocation>
</comment>
<feature type="compositionally biased region" description="Acidic residues" evidence="13">
    <location>
        <begin position="72"/>
        <end position="81"/>
    </location>
</feature>
<comment type="function">
    <text evidence="1">Probable adenosyl-L-methionine (AdoMet)-dependent tRNA (uracil-O(2)-)-methyltransferase.</text>
</comment>
<dbReference type="PANTHER" id="PTHR21210:SF0">
    <property type="entry name" value="TRNA (URACIL-O(2)-)-METHYLTRANSFERASE-RELATED"/>
    <property type="match status" value="1"/>
</dbReference>
<keyword evidence="9 12" id="KW-0949">S-adenosyl-L-methionine</keyword>
<dbReference type="GO" id="GO:0005737">
    <property type="term" value="C:cytoplasm"/>
    <property type="evidence" value="ECO:0007669"/>
    <property type="project" value="UniProtKB-SubCell"/>
</dbReference>
<organism evidence="14 15">
    <name type="scientific">Saitoella complicata (strain BCRC 22490 / CBS 7301 / JCM 7358 / NBRC 10748 / NRRL Y-17804)</name>
    <dbReference type="NCBI Taxonomy" id="698492"/>
    <lineage>
        <taxon>Eukaryota</taxon>
        <taxon>Fungi</taxon>
        <taxon>Dikarya</taxon>
        <taxon>Ascomycota</taxon>
        <taxon>Taphrinomycotina</taxon>
        <taxon>Taphrinomycotina incertae sedis</taxon>
        <taxon>Saitoella</taxon>
    </lineage>
</organism>
<evidence type="ECO:0000256" key="10">
    <source>
        <dbReference type="ARBA" id="ARBA00022694"/>
    </source>
</evidence>
<evidence type="ECO:0000313" key="15">
    <source>
        <dbReference type="Proteomes" id="UP000033140"/>
    </source>
</evidence>